<evidence type="ECO:0000313" key="4">
    <source>
        <dbReference type="Proteomes" id="UP001295684"/>
    </source>
</evidence>
<evidence type="ECO:0000313" key="3">
    <source>
        <dbReference type="EMBL" id="CAI2387118.1"/>
    </source>
</evidence>
<dbReference type="InterPro" id="IPR045269">
    <property type="entry name" value="Atg1-like"/>
</dbReference>
<protein>
    <recommendedName>
        <fullName evidence="2">Protein kinase domain-containing protein</fullName>
    </recommendedName>
</protein>
<dbReference type="Pfam" id="PF00069">
    <property type="entry name" value="Pkinase"/>
    <property type="match status" value="1"/>
</dbReference>
<dbReference type="InterPro" id="IPR000719">
    <property type="entry name" value="Prot_kinase_dom"/>
</dbReference>
<dbReference type="Gene3D" id="3.30.200.20">
    <property type="entry name" value="Phosphorylase Kinase, domain 1"/>
    <property type="match status" value="1"/>
</dbReference>
<proteinExistence type="predicted"/>
<evidence type="ECO:0000259" key="2">
    <source>
        <dbReference type="PROSITE" id="PS50011"/>
    </source>
</evidence>
<feature type="region of interest" description="Disordered" evidence="1">
    <location>
        <begin position="492"/>
        <end position="530"/>
    </location>
</feature>
<dbReference type="GO" id="GO:0004674">
    <property type="term" value="F:protein serine/threonine kinase activity"/>
    <property type="evidence" value="ECO:0007669"/>
    <property type="project" value="InterPro"/>
</dbReference>
<gene>
    <name evidence="3" type="ORF">ECRASSUSDP1_LOCUS28746</name>
</gene>
<feature type="domain" description="Protein kinase" evidence="2">
    <location>
        <begin position="7"/>
        <end position="301"/>
    </location>
</feature>
<comment type="caution">
    <text evidence="3">The sequence shown here is derived from an EMBL/GenBank/DDBJ whole genome shotgun (WGS) entry which is preliminary data.</text>
</comment>
<dbReference type="SMART" id="SM00220">
    <property type="entry name" value="S_TKc"/>
    <property type="match status" value="1"/>
</dbReference>
<dbReference type="GO" id="GO:0005524">
    <property type="term" value="F:ATP binding"/>
    <property type="evidence" value="ECO:0007669"/>
    <property type="project" value="InterPro"/>
</dbReference>
<dbReference type="GO" id="GO:0005737">
    <property type="term" value="C:cytoplasm"/>
    <property type="evidence" value="ECO:0007669"/>
    <property type="project" value="TreeGrafter"/>
</dbReference>
<dbReference type="PROSITE" id="PS00108">
    <property type="entry name" value="PROTEIN_KINASE_ST"/>
    <property type="match status" value="1"/>
</dbReference>
<dbReference type="PROSITE" id="PS50011">
    <property type="entry name" value="PROTEIN_KINASE_DOM"/>
    <property type="match status" value="1"/>
</dbReference>
<dbReference type="SUPFAM" id="SSF56112">
    <property type="entry name" value="Protein kinase-like (PK-like)"/>
    <property type="match status" value="1"/>
</dbReference>
<dbReference type="InterPro" id="IPR008271">
    <property type="entry name" value="Ser/Thr_kinase_AS"/>
</dbReference>
<organism evidence="3 4">
    <name type="scientific">Euplotes crassus</name>
    <dbReference type="NCBI Taxonomy" id="5936"/>
    <lineage>
        <taxon>Eukaryota</taxon>
        <taxon>Sar</taxon>
        <taxon>Alveolata</taxon>
        <taxon>Ciliophora</taxon>
        <taxon>Intramacronucleata</taxon>
        <taxon>Spirotrichea</taxon>
        <taxon>Hypotrichia</taxon>
        <taxon>Euplotida</taxon>
        <taxon>Euplotidae</taxon>
        <taxon>Moneuplotes</taxon>
    </lineage>
</organism>
<dbReference type="PANTHER" id="PTHR24348">
    <property type="entry name" value="SERINE/THREONINE-PROTEIN KINASE UNC-51-RELATED"/>
    <property type="match status" value="1"/>
</dbReference>
<dbReference type="InterPro" id="IPR011009">
    <property type="entry name" value="Kinase-like_dom_sf"/>
</dbReference>
<keyword evidence="4" id="KW-1185">Reference proteome</keyword>
<dbReference type="EMBL" id="CAMPGE010029638">
    <property type="protein sequence ID" value="CAI2387118.1"/>
    <property type="molecule type" value="Genomic_DNA"/>
</dbReference>
<sequence length="659" mass="75489">MKKIDGLYLTEEIGKGSFGTVYICKIRDQNLLQKSVLSEVYKETLRKGKKIVCKVINRRTINPLMSKSLGREIETMMKIKHPNVLAFLEVKKTKNNVYIFLELCNGGDLTRLLKLKRGSLDENQVKIIIKKIAEGLNHLNQKGIVHRDLKLDNILLNFPGYKKHWNTSDRYISKYQIQEGCDLEVVIGDLGFARPLQAKELAETFCGTPLNMAPEIINGIKYDSKVDIWSLGTLMFELLVGRPPFSADNCKELKKQVNNGQYTIPDRIKLSPECLDLIDKLLKFSPEERISHQEILTHDFFTDEIDTESFDPMETVTNMVSKLGPSEKSDIFKWKNQGLKKEKKTSTKNTSNKGLKKIKEEVKRLDLDDSCEVQDYCDDLHSSDSDQFVVMEDSIQDDQLQEKDSMDDQDMANLTFIQTHKIEYSAVSNMNNMAIIQRHESNGDKGICLERTLVSKDLEDFSPIVMEDDLEILKKDSCEPNNSWNDEAVKISSNLPKQPDVSIPNNNSESQTKDEEISRSNDSCSQSPKEVDQMGLEIIENYQCKNEIEENGKNLSSQISDGFEYINSSKSYSDSSDFKENLYDIPEDFEFSSEAEEIEENDNFQRNNLIKNTEEPELDLDGSFEIAHMHDIVIYETLSQDKWEIYNPTPGLPIKSDET</sequence>
<name>A0AAD1Y8H1_EUPCR</name>
<accession>A0AAD1Y8H1</accession>
<dbReference type="Gene3D" id="1.10.510.10">
    <property type="entry name" value="Transferase(Phosphotransferase) domain 1"/>
    <property type="match status" value="1"/>
</dbReference>
<dbReference type="GO" id="GO:0010506">
    <property type="term" value="P:regulation of autophagy"/>
    <property type="evidence" value="ECO:0007669"/>
    <property type="project" value="InterPro"/>
</dbReference>
<dbReference type="Proteomes" id="UP001295684">
    <property type="component" value="Unassembled WGS sequence"/>
</dbReference>
<evidence type="ECO:0000256" key="1">
    <source>
        <dbReference type="SAM" id="MobiDB-lite"/>
    </source>
</evidence>
<dbReference type="PANTHER" id="PTHR24348:SF68">
    <property type="entry name" value="SERINE_THREONINE-PROTEIN KINASE ATG1C"/>
    <property type="match status" value="1"/>
</dbReference>
<reference evidence="3" key="1">
    <citation type="submission" date="2023-07" db="EMBL/GenBank/DDBJ databases">
        <authorList>
            <consortium name="AG Swart"/>
            <person name="Singh M."/>
            <person name="Singh A."/>
            <person name="Seah K."/>
            <person name="Emmerich C."/>
        </authorList>
    </citation>
    <scope>NUCLEOTIDE SEQUENCE</scope>
    <source>
        <strain evidence="3">DP1</strain>
    </source>
</reference>
<dbReference type="AlphaFoldDB" id="A0AAD1Y8H1"/>